<dbReference type="InterPro" id="IPR035996">
    <property type="entry name" value="4pyrrol_Methylase_sf"/>
</dbReference>
<dbReference type="NCBIfam" id="TIGR01470">
    <property type="entry name" value="cysG_Nterm"/>
    <property type="match status" value="1"/>
</dbReference>
<comment type="catalytic activity">
    <reaction evidence="15">
        <text>uroporphyrinogen III + 2 S-adenosyl-L-methionine = precorrin-2 + 2 S-adenosyl-L-homocysteine + H(+)</text>
        <dbReference type="Rhea" id="RHEA:32459"/>
        <dbReference type="ChEBI" id="CHEBI:15378"/>
        <dbReference type="ChEBI" id="CHEBI:57308"/>
        <dbReference type="ChEBI" id="CHEBI:57856"/>
        <dbReference type="ChEBI" id="CHEBI:58827"/>
        <dbReference type="ChEBI" id="CHEBI:59789"/>
        <dbReference type="EC" id="2.1.1.107"/>
    </reaction>
</comment>
<keyword evidence="10 15" id="KW-0627">Porphyrin biosynthesis</keyword>
<name>A0A5S9QL25_9GAMM</name>
<keyword evidence="9 15" id="KW-0456">Lyase</keyword>
<dbReference type="HAMAP" id="MF_01646">
    <property type="entry name" value="Siroheme_synth"/>
    <property type="match status" value="1"/>
</dbReference>
<feature type="binding site" evidence="15">
    <location>
        <begin position="22"/>
        <end position="23"/>
    </location>
    <ligand>
        <name>NAD(+)</name>
        <dbReference type="ChEBI" id="CHEBI:57540"/>
    </ligand>
</feature>
<dbReference type="UniPathway" id="UPA00262">
    <property type="reaction ID" value="UER00211"/>
</dbReference>
<evidence type="ECO:0000256" key="15">
    <source>
        <dbReference type="HAMAP-Rule" id="MF_01646"/>
    </source>
</evidence>
<keyword evidence="11 15" id="KW-0511">Multifunctional enzyme</keyword>
<proteinExistence type="inferred from homology"/>
<dbReference type="Proteomes" id="UP000441399">
    <property type="component" value="Unassembled WGS sequence"/>
</dbReference>
<accession>A0A5S9QL25</accession>
<dbReference type="GO" id="GO:0051287">
    <property type="term" value="F:NAD binding"/>
    <property type="evidence" value="ECO:0007669"/>
    <property type="project" value="InterPro"/>
</dbReference>
<dbReference type="NCBIfam" id="NF004790">
    <property type="entry name" value="PRK06136.1"/>
    <property type="match status" value="1"/>
</dbReference>
<evidence type="ECO:0000256" key="9">
    <source>
        <dbReference type="ARBA" id="ARBA00023239"/>
    </source>
</evidence>
<dbReference type="GO" id="GO:0004851">
    <property type="term" value="F:uroporphyrin-III C-methyltransferase activity"/>
    <property type="evidence" value="ECO:0007669"/>
    <property type="project" value="UniProtKB-UniRule"/>
</dbReference>
<feature type="binding site" evidence="15">
    <location>
        <begin position="331"/>
        <end position="332"/>
    </location>
    <ligand>
        <name>S-adenosyl-L-methionine</name>
        <dbReference type="ChEBI" id="CHEBI:59789"/>
    </ligand>
</feature>
<dbReference type="Gene3D" id="3.40.50.720">
    <property type="entry name" value="NAD(P)-binding Rossmann-like Domain"/>
    <property type="match status" value="1"/>
</dbReference>
<feature type="binding site" evidence="15">
    <location>
        <position position="383"/>
    </location>
    <ligand>
        <name>S-adenosyl-L-methionine</name>
        <dbReference type="ChEBI" id="CHEBI:59789"/>
    </ligand>
</feature>
<dbReference type="UniPathway" id="UPA00148">
    <property type="reaction ID" value="UER00211"/>
</dbReference>
<evidence type="ECO:0000256" key="14">
    <source>
        <dbReference type="ARBA" id="ARBA00060548"/>
    </source>
</evidence>
<evidence type="ECO:0000259" key="20">
    <source>
        <dbReference type="Pfam" id="PF14824"/>
    </source>
</evidence>
<comment type="catalytic activity">
    <reaction evidence="13 15">
        <text>precorrin-2 + NAD(+) = sirohydrochlorin + NADH + 2 H(+)</text>
        <dbReference type="Rhea" id="RHEA:15613"/>
        <dbReference type="ChEBI" id="CHEBI:15378"/>
        <dbReference type="ChEBI" id="CHEBI:57540"/>
        <dbReference type="ChEBI" id="CHEBI:57945"/>
        <dbReference type="ChEBI" id="CHEBI:58351"/>
        <dbReference type="ChEBI" id="CHEBI:58827"/>
        <dbReference type="EC" id="1.3.1.76"/>
    </reaction>
</comment>
<evidence type="ECO:0000256" key="2">
    <source>
        <dbReference type="ARBA" id="ARBA00005879"/>
    </source>
</evidence>
<dbReference type="NCBIfam" id="NF007922">
    <property type="entry name" value="PRK10637.1"/>
    <property type="match status" value="1"/>
</dbReference>
<evidence type="ECO:0000256" key="8">
    <source>
        <dbReference type="ARBA" id="ARBA00023027"/>
    </source>
</evidence>
<dbReference type="GO" id="GO:0009236">
    <property type="term" value="P:cobalamin biosynthetic process"/>
    <property type="evidence" value="ECO:0007669"/>
    <property type="project" value="UniProtKB-UniRule"/>
</dbReference>
<dbReference type="InterPro" id="IPR003043">
    <property type="entry name" value="Uropor_MeTrfase_CS"/>
</dbReference>
<dbReference type="GO" id="GO:0051266">
    <property type="term" value="F:sirohydrochlorin ferrochelatase activity"/>
    <property type="evidence" value="ECO:0007669"/>
    <property type="project" value="UniProtKB-EC"/>
</dbReference>
<dbReference type="Gene3D" id="3.40.1010.10">
    <property type="entry name" value="Cobalt-precorrin-4 Transmethylase, Domain 1"/>
    <property type="match status" value="1"/>
</dbReference>
<feature type="binding site" evidence="15">
    <location>
        <begin position="43"/>
        <end position="44"/>
    </location>
    <ligand>
        <name>NAD(+)</name>
        <dbReference type="ChEBI" id="CHEBI:57540"/>
    </ligand>
</feature>
<evidence type="ECO:0000256" key="6">
    <source>
        <dbReference type="ARBA" id="ARBA00022691"/>
    </source>
</evidence>
<organism evidence="21 22">
    <name type="scientific">BD1-7 clade bacterium</name>
    <dbReference type="NCBI Taxonomy" id="2029982"/>
    <lineage>
        <taxon>Bacteria</taxon>
        <taxon>Pseudomonadati</taxon>
        <taxon>Pseudomonadota</taxon>
        <taxon>Gammaproteobacteria</taxon>
        <taxon>Cellvibrionales</taxon>
        <taxon>Spongiibacteraceae</taxon>
        <taxon>BD1-7 clade</taxon>
    </lineage>
</organism>
<feature type="domain" description="Tetrapyrrole methylase" evidence="18">
    <location>
        <begin position="218"/>
        <end position="426"/>
    </location>
</feature>
<evidence type="ECO:0000256" key="1">
    <source>
        <dbReference type="ARBA" id="ARBA00005010"/>
    </source>
</evidence>
<keyword evidence="6 15" id="KW-0949">S-adenosyl-L-methionine</keyword>
<dbReference type="InterPro" id="IPR006367">
    <property type="entry name" value="Sirohaem_synthase_N"/>
</dbReference>
<sequence length="461" mass="49908">MKYLPLFFDISGRHCLIVGGGAIALRKAKLIAKAGGQINVVAPDILPELTQLAEKSLGSCQFRAYQSADLADQNIVVAATNISDINAAIADDCHARQLPVNVVDNAALCSFVLPSVIDRDPITIAVSSGGASPVLTRMLRSRIESLIPSAYGRLATFVGHMRKTVKSTFPTEGERRRFWESVLEGPAAEKVLSGDEPAARELFEEQLRSRQKKLPGEVCLIGAGPGDPDLLTFKALRLLQAADVVLYDRLVSPKIVDMARQEAEKIYVGKAMANHALPQDQINQLLIKYAKEGKRVARLKGGDPFIFGRGGEEIEGLAEQRIPFQVVPGVTAASGCAAYSGIPLTHRDYAQSVRFVTGHLKEGALDLDWKTLVAPEQTVVFYMGLSNLQVICKNLIEHGRDPSTPIALVQKGTTPDHKVFVGDIGSFCENVDLETIAAPTLIIVGEVVQLHGQLNWFSPTT</sequence>
<comment type="pathway">
    <text evidence="15">Cofactor biosynthesis; adenosylcobalamin biosynthesis; sirohydrochlorin from precorrin-2: step 1/1.</text>
</comment>
<dbReference type="InterPro" id="IPR019478">
    <property type="entry name" value="Sirohaem_synthase_dimer_dom"/>
</dbReference>
<keyword evidence="3 15" id="KW-0169">Cobalamin biosynthesis</keyword>
<dbReference type="OrthoDB" id="9815856at2"/>
<feature type="binding site" evidence="15">
    <location>
        <position position="306"/>
    </location>
    <ligand>
        <name>S-adenosyl-L-methionine</name>
        <dbReference type="ChEBI" id="CHEBI:59789"/>
    </ligand>
</feature>
<comment type="pathway">
    <text evidence="12 15">Porphyrin-containing compound metabolism; siroheme biosynthesis; precorrin-2 from uroporphyrinogen III: step 1/1.</text>
</comment>
<dbReference type="PROSITE" id="PS00840">
    <property type="entry name" value="SUMT_2"/>
    <property type="match status" value="1"/>
</dbReference>
<dbReference type="Pfam" id="PF13241">
    <property type="entry name" value="NAD_binding_7"/>
    <property type="match status" value="1"/>
</dbReference>
<dbReference type="PIRSF" id="PIRSF036426">
    <property type="entry name" value="Sirohaem_synth"/>
    <property type="match status" value="1"/>
</dbReference>
<dbReference type="Pfam" id="PF10414">
    <property type="entry name" value="CysG_dimeriser"/>
    <property type="match status" value="1"/>
</dbReference>
<evidence type="ECO:0000256" key="13">
    <source>
        <dbReference type="ARBA" id="ARBA00047561"/>
    </source>
</evidence>
<comment type="similarity">
    <text evidence="15">In the N-terminal section; belongs to the precorrin-2 dehydrogenase / sirohydrochlorin ferrochelatase family.</text>
</comment>
<dbReference type="InterPro" id="IPR006366">
    <property type="entry name" value="CobA/CysG_C"/>
</dbReference>
<feature type="modified residue" description="Phosphoserine" evidence="15">
    <location>
        <position position="128"/>
    </location>
</feature>
<comment type="function">
    <text evidence="15">Multifunctional enzyme that catalyzes the SAM-dependent methylations of uroporphyrinogen III at position C-2 and C-7 to form precorrin-2 via precorrin-1. Then it catalyzes the NAD-dependent ring dehydrogenation of precorrin-2 to yield sirohydrochlorin. Finally, it catalyzes the ferrochelation of sirohydrochlorin to yield siroheme.</text>
</comment>
<dbReference type="InterPro" id="IPR037115">
    <property type="entry name" value="Sirohaem_synt_dimer_dom_sf"/>
</dbReference>
<evidence type="ECO:0000256" key="3">
    <source>
        <dbReference type="ARBA" id="ARBA00022573"/>
    </source>
</evidence>
<evidence type="ECO:0000256" key="17">
    <source>
        <dbReference type="RuleBase" id="RU003960"/>
    </source>
</evidence>
<dbReference type="PANTHER" id="PTHR45790:SF1">
    <property type="entry name" value="SIROHEME SYNTHASE"/>
    <property type="match status" value="1"/>
</dbReference>
<dbReference type="FunFam" id="3.40.1010.10:FF:000001">
    <property type="entry name" value="Siroheme synthase"/>
    <property type="match status" value="1"/>
</dbReference>
<comment type="pathway">
    <text evidence="15">Porphyrin-containing compound metabolism; siroheme biosynthesis; siroheme from sirohydrochlorin: step 1/1.</text>
</comment>
<dbReference type="SUPFAM" id="SSF75615">
    <property type="entry name" value="Siroheme synthase middle domains-like"/>
    <property type="match status" value="1"/>
</dbReference>
<dbReference type="SUPFAM" id="SSF53790">
    <property type="entry name" value="Tetrapyrrole methylase"/>
    <property type="match status" value="1"/>
</dbReference>
<dbReference type="InterPro" id="IPR036291">
    <property type="entry name" value="NAD(P)-bd_dom_sf"/>
</dbReference>
<dbReference type="InterPro" id="IPR014777">
    <property type="entry name" value="4pyrrole_Mease_sub1"/>
</dbReference>
<reference evidence="21 22" key="1">
    <citation type="submission" date="2019-11" db="EMBL/GenBank/DDBJ databases">
        <authorList>
            <person name="Holert J."/>
        </authorList>
    </citation>
    <scope>NUCLEOTIDE SEQUENCE [LARGE SCALE GENOMIC DNA]</scope>
    <source>
        <strain evidence="21">SB11_3</strain>
    </source>
</reference>
<keyword evidence="5 15" id="KW-0808">Transferase</keyword>
<evidence type="ECO:0000313" key="22">
    <source>
        <dbReference type="Proteomes" id="UP000441399"/>
    </source>
</evidence>
<evidence type="ECO:0000256" key="10">
    <source>
        <dbReference type="ARBA" id="ARBA00023244"/>
    </source>
</evidence>
<keyword evidence="7 15" id="KW-0560">Oxidoreductase</keyword>
<dbReference type="InterPro" id="IPR012409">
    <property type="entry name" value="Sirohaem_synth"/>
</dbReference>
<comment type="catalytic activity">
    <reaction evidence="15">
        <text>siroheme + 2 H(+) = sirohydrochlorin + Fe(2+)</text>
        <dbReference type="Rhea" id="RHEA:24360"/>
        <dbReference type="ChEBI" id="CHEBI:15378"/>
        <dbReference type="ChEBI" id="CHEBI:29033"/>
        <dbReference type="ChEBI" id="CHEBI:58351"/>
        <dbReference type="ChEBI" id="CHEBI:60052"/>
        <dbReference type="EC" id="4.99.1.4"/>
    </reaction>
</comment>
<evidence type="ECO:0000256" key="7">
    <source>
        <dbReference type="ARBA" id="ARBA00023002"/>
    </source>
</evidence>
<dbReference type="AlphaFoldDB" id="A0A5S9QL25"/>
<evidence type="ECO:0000259" key="19">
    <source>
        <dbReference type="Pfam" id="PF10414"/>
    </source>
</evidence>
<evidence type="ECO:0000256" key="12">
    <source>
        <dbReference type="ARBA" id="ARBA00025705"/>
    </source>
</evidence>
<dbReference type="InterPro" id="IPR014776">
    <property type="entry name" value="4pyrrole_Mease_sub2"/>
</dbReference>
<dbReference type="Pfam" id="PF00590">
    <property type="entry name" value="TP_methylase"/>
    <property type="match status" value="1"/>
</dbReference>
<dbReference type="GO" id="GO:0019354">
    <property type="term" value="P:siroheme biosynthetic process"/>
    <property type="evidence" value="ECO:0007669"/>
    <property type="project" value="UniProtKB-UniRule"/>
</dbReference>
<dbReference type="GO" id="GO:0043115">
    <property type="term" value="F:precorrin-2 dehydrogenase activity"/>
    <property type="evidence" value="ECO:0007669"/>
    <property type="project" value="UniProtKB-UniRule"/>
</dbReference>
<feature type="domain" description="Siroheme synthase central" evidence="20">
    <location>
        <begin position="119"/>
        <end position="145"/>
    </location>
</feature>
<keyword evidence="4 15" id="KW-0489">Methyltransferase</keyword>
<feature type="binding site" evidence="15">
    <location>
        <position position="412"/>
    </location>
    <ligand>
        <name>S-adenosyl-L-methionine</name>
        <dbReference type="ChEBI" id="CHEBI:59789"/>
    </ligand>
</feature>
<dbReference type="Gene3D" id="3.30.160.110">
    <property type="entry name" value="Siroheme synthase, domain 2"/>
    <property type="match status" value="1"/>
</dbReference>
<feature type="active site" description="Proton acceptor" evidence="15 16">
    <location>
        <position position="248"/>
    </location>
</feature>
<feature type="active site" description="Proton donor" evidence="15 16">
    <location>
        <position position="270"/>
    </location>
</feature>
<dbReference type="CDD" id="cd11642">
    <property type="entry name" value="SUMT"/>
    <property type="match status" value="1"/>
</dbReference>
<keyword evidence="22" id="KW-1185">Reference proteome</keyword>
<dbReference type="PANTHER" id="PTHR45790">
    <property type="entry name" value="SIROHEME SYNTHASE-RELATED"/>
    <property type="match status" value="1"/>
</dbReference>
<evidence type="ECO:0000256" key="4">
    <source>
        <dbReference type="ARBA" id="ARBA00022603"/>
    </source>
</evidence>
<evidence type="ECO:0000259" key="18">
    <source>
        <dbReference type="Pfam" id="PF00590"/>
    </source>
</evidence>
<keyword evidence="15" id="KW-0597">Phosphoprotein</keyword>
<dbReference type="Gene3D" id="3.30.950.10">
    <property type="entry name" value="Methyltransferase, Cobalt-precorrin-4 Transmethylase, Domain 2"/>
    <property type="match status" value="1"/>
</dbReference>
<keyword evidence="8 15" id="KW-0520">NAD</keyword>
<comment type="pathway">
    <text evidence="1 15">Porphyrin-containing compound metabolism; siroheme biosynthesis; sirohydrochlorin from precorrin-2: step 1/1.</text>
</comment>
<feature type="binding site" evidence="15">
    <location>
        <begin position="301"/>
        <end position="303"/>
    </location>
    <ligand>
        <name>S-adenosyl-L-methionine</name>
        <dbReference type="ChEBI" id="CHEBI:59789"/>
    </ligand>
</feature>
<evidence type="ECO:0000256" key="11">
    <source>
        <dbReference type="ARBA" id="ARBA00023268"/>
    </source>
</evidence>
<feature type="binding site" evidence="15">
    <location>
        <position position="225"/>
    </location>
    <ligand>
        <name>S-adenosyl-L-methionine</name>
        <dbReference type="ChEBI" id="CHEBI:59789"/>
    </ligand>
</feature>
<dbReference type="InterPro" id="IPR028281">
    <property type="entry name" value="Sirohaem_synthase_central"/>
</dbReference>
<feature type="region of interest" description="Uroporphyrinogen-III C-methyltransferase" evidence="15">
    <location>
        <begin position="216"/>
        <end position="461"/>
    </location>
</feature>
<dbReference type="NCBIfam" id="TIGR01469">
    <property type="entry name" value="cobA_cysG_Cterm"/>
    <property type="match status" value="1"/>
</dbReference>
<dbReference type="EC" id="2.1.1.107" evidence="15"/>
<dbReference type="InterPro" id="IPR050161">
    <property type="entry name" value="Siro_Cobalamin_biosynth"/>
</dbReference>
<feature type="region of interest" description="Precorrin-2 dehydrogenase / sirohydrochlorin ferrochelatase" evidence="15">
    <location>
        <begin position="1"/>
        <end position="203"/>
    </location>
</feature>
<comment type="similarity">
    <text evidence="15">In the C-terminal section; belongs to the precorrin methyltransferase family.</text>
</comment>
<evidence type="ECO:0000256" key="5">
    <source>
        <dbReference type="ARBA" id="ARBA00022679"/>
    </source>
</evidence>
<comment type="pathway">
    <text evidence="14 15">Cofactor biosynthesis; adenosylcobalamin biosynthesis; precorrin-2 from uroporphyrinogen III: step 1/1.</text>
</comment>
<dbReference type="EC" id="1.3.1.76" evidence="15"/>
<dbReference type="EMBL" id="CACSIO010000034">
    <property type="protein sequence ID" value="CAA0119616.1"/>
    <property type="molecule type" value="Genomic_DNA"/>
</dbReference>
<dbReference type="InterPro" id="IPR000878">
    <property type="entry name" value="4pyrrol_Mease"/>
</dbReference>
<evidence type="ECO:0000256" key="16">
    <source>
        <dbReference type="PIRSR" id="PIRSR036426-1"/>
    </source>
</evidence>
<gene>
    <name evidence="15 21" type="primary">cysG</name>
    <name evidence="21" type="ORF">OPDIPICF_02302</name>
</gene>
<protein>
    <recommendedName>
        <fullName evidence="15">Siroheme synthase</fullName>
    </recommendedName>
    <domain>
        <recommendedName>
            <fullName evidence="15">Uroporphyrinogen-III C-methyltransferase</fullName>
            <shortName evidence="15">Urogen III methylase</shortName>
            <ecNumber evidence="15">2.1.1.107</ecNumber>
        </recommendedName>
        <alternativeName>
            <fullName evidence="15">SUMT</fullName>
        </alternativeName>
        <alternativeName>
            <fullName evidence="15">Uroporphyrinogen III methylase</fullName>
            <shortName evidence="15">UROM</shortName>
        </alternativeName>
    </domain>
    <domain>
        <recommendedName>
            <fullName evidence="15">Precorrin-2 dehydrogenase</fullName>
            <ecNumber evidence="15">1.3.1.76</ecNumber>
        </recommendedName>
    </domain>
    <domain>
        <recommendedName>
            <fullName evidence="15">Sirohydrochlorin ferrochelatase</fullName>
            <ecNumber evidence="15">4.99.1.4</ecNumber>
        </recommendedName>
    </domain>
</protein>
<dbReference type="Gene3D" id="1.10.8.210">
    <property type="entry name" value="Sirohaem synthase, dimerisation domain"/>
    <property type="match status" value="1"/>
</dbReference>
<comment type="similarity">
    <text evidence="2 17">Belongs to the precorrin methyltransferase family.</text>
</comment>
<dbReference type="GO" id="GO:0032259">
    <property type="term" value="P:methylation"/>
    <property type="evidence" value="ECO:0007669"/>
    <property type="project" value="UniProtKB-KW"/>
</dbReference>
<evidence type="ECO:0000313" key="21">
    <source>
        <dbReference type="EMBL" id="CAA0119616.1"/>
    </source>
</evidence>
<dbReference type="EC" id="4.99.1.4" evidence="15"/>
<dbReference type="Pfam" id="PF14824">
    <property type="entry name" value="Sirohm_synth_M"/>
    <property type="match status" value="1"/>
</dbReference>
<dbReference type="SUPFAM" id="SSF51735">
    <property type="entry name" value="NAD(P)-binding Rossmann-fold domains"/>
    <property type="match status" value="1"/>
</dbReference>
<dbReference type="FunFam" id="3.30.950.10:FF:000001">
    <property type="entry name" value="Siroheme synthase"/>
    <property type="match status" value="1"/>
</dbReference>
<feature type="domain" description="Sirohaem synthase dimerisation" evidence="19">
    <location>
        <begin position="150"/>
        <end position="207"/>
    </location>
</feature>